<dbReference type="GO" id="GO:0003676">
    <property type="term" value="F:nucleic acid binding"/>
    <property type="evidence" value="ECO:0007669"/>
    <property type="project" value="InterPro"/>
</dbReference>
<name>A0A6L3TA12_9HYPH</name>
<dbReference type="AlphaFoldDB" id="A0A6L3TA12"/>
<evidence type="ECO:0000313" key="3">
    <source>
        <dbReference type="EMBL" id="KAB1080655.1"/>
    </source>
</evidence>
<dbReference type="EMBL" id="VZZK01000004">
    <property type="protein sequence ID" value="KAB1080655.1"/>
    <property type="molecule type" value="Genomic_DNA"/>
</dbReference>
<dbReference type="NCBIfam" id="TIGR00095">
    <property type="entry name" value="16S rRNA (guanine(966)-N(2))-methyltransferase RsmD"/>
    <property type="match status" value="1"/>
</dbReference>
<accession>A0A6L3TA12</accession>
<keyword evidence="1 3" id="KW-0489">Methyltransferase</keyword>
<dbReference type="PIRSF" id="PIRSF004553">
    <property type="entry name" value="CHP00095"/>
    <property type="match status" value="1"/>
</dbReference>
<dbReference type="Pfam" id="PF03602">
    <property type="entry name" value="Cons_hypoth95"/>
    <property type="match status" value="1"/>
</dbReference>
<evidence type="ECO:0000313" key="4">
    <source>
        <dbReference type="Proteomes" id="UP000474159"/>
    </source>
</evidence>
<organism evidence="3 4">
    <name type="scientific">Methylobacterium soli</name>
    <dbReference type="NCBI Taxonomy" id="553447"/>
    <lineage>
        <taxon>Bacteria</taxon>
        <taxon>Pseudomonadati</taxon>
        <taxon>Pseudomonadota</taxon>
        <taxon>Alphaproteobacteria</taxon>
        <taxon>Hyphomicrobiales</taxon>
        <taxon>Methylobacteriaceae</taxon>
        <taxon>Methylobacterium</taxon>
    </lineage>
</organism>
<dbReference type="PANTHER" id="PTHR43542">
    <property type="entry name" value="METHYLTRANSFERASE"/>
    <property type="match status" value="1"/>
</dbReference>
<dbReference type="Gene3D" id="3.40.50.150">
    <property type="entry name" value="Vaccinia Virus protein VP39"/>
    <property type="match status" value="1"/>
</dbReference>
<comment type="caution">
    <text evidence="3">The sequence shown here is derived from an EMBL/GenBank/DDBJ whole genome shotgun (WGS) entry which is preliminary data.</text>
</comment>
<dbReference type="SUPFAM" id="SSF53335">
    <property type="entry name" value="S-adenosyl-L-methionine-dependent methyltransferases"/>
    <property type="match status" value="1"/>
</dbReference>
<keyword evidence="2 3" id="KW-0808">Transferase</keyword>
<dbReference type="OrthoDB" id="9803017at2"/>
<dbReference type="InterPro" id="IPR029063">
    <property type="entry name" value="SAM-dependent_MTases_sf"/>
</dbReference>
<dbReference type="GO" id="GO:0052913">
    <property type="term" value="F:16S rRNA (guanine(966)-N(2))-methyltransferase activity"/>
    <property type="evidence" value="ECO:0007669"/>
    <property type="project" value="UniProtKB-EC"/>
</dbReference>
<dbReference type="EC" id="2.1.1.171" evidence="3"/>
<dbReference type="Proteomes" id="UP000474159">
    <property type="component" value="Unassembled WGS sequence"/>
</dbReference>
<dbReference type="RefSeq" id="WP_150998029.1">
    <property type="nucleotide sequence ID" value="NZ_BPQY01000027.1"/>
</dbReference>
<keyword evidence="4" id="KW-1185">Reference proteome</keyword>
<sequence length="191" mass="20198">MRIVGGALRGRRLATPRTDAIRPTSDRLREALFNVLTHAYDDAVAGARVLDLFAGTGALSFEALSRGAAYALMVDEGAEARALVRENIESLGLEGATRLFRRDATRLGPAGTNGRYGIVFCDPPYGRDLAPVALTAAAEGGWLEPDALVIVEEAASAALTLPAGFSEIERRSYGDTQVALGRWSVAPVRAG</sequence>
<dbReference type="CDD" id="cd02440">
    <property type="entry name" value="AdoMet_MTases"/>
    <property type="match status" value="1"/>
</dbReference>
<reference evidence="3 4" key="1">
    <citation type="submission" date="2019-09" db="EMBL/GenBank/DDBJ databases">
        <title>YIM 48816 draft genome.</title>
        <authorList>
            <person name="Jiang L."/>
        </authorList>
    </citation>
    <scope>NUCLEOTIDE SEQUENCE [LARGE SCALE GENOMIC DNA]</scope>
    <source>
        <strain evidence="3 4">YIM 48816</strain>
    </source>
</reference>
<protein>
    <submittedName>
        <fullName evidence="3">16S rRNA (Guanine(966)-N(2))-methyltransferase RsmD</fullName>
        <ecNumber evidence="3">2.1.1.171</ecNumber>
    </submittedName>
</protein>
<gene>
    <name evidence="3" type="primary">rsmD</name>
    <name evidence="3" type="ORF">F6X53_05610</name>
</gene>
<proteinExistence type="predicted"/>
<evidence type="ECO:0000256" key="1">
    <source>
        <dbReference type="ARBA" id="ARBA00022603"/>
    </source>
</evidence>
<dbReference type="InterPro" id="IPR002052">
    <property type="entry name" value="DNA_methylase_N6_adenine_CS"/>
</dbReference>
<evidence type="ECO:0000256" key="2">
    <source>
        <dbReference type="ARBA" id="ARBA00022679"/>
    </source>
</evidence>
<dbReference type="PROSITE" id="PS00092">
    <property type="entry name" value="N6_MTASE"/>
    <property type="match status" value="1"/>
</dbReference>
<dbReference type="InterPro" id="IPR004398">
    <property type="entry name" value="RNA_MeTrfase_RsmD"/>
</dbReference>
<dbReference type="PANTHER" id="PTHR43542:SF1">
    <property type="entry name" value="METHYLTRANSFERASE"/>
    <property type="match status" value="1"/>
</dbReference>